<dbReference type="AlphaFoldDB" id="A0A5B7KMJ8"/>
<organism evidence="1 2">
    <name type="scientific">Portunus trituberculatus</name>
    <name type="common">Swimming crab</name>
    <name type="synonym">Neptunus trituberculatus</name>
    <dbReference type="NCBI Taxonomy" id="210409"/>
    <lineage>
        <taxon>Eukaryota</taxon>
        <taxon>Metazoa</taxon>
        <taxon>Ecdysozoa</taxon>
        <taxon>Arthropoda</taxon>
        <taxon>Crustacea</taxon>
        <taxon>Multicrustacea</taxon>
        <taxon>Malacostraca</taxon>
        <taxon>Eumalacostraca</taxon>
        <taxon>Eucarida</taxon>
        <taxon>Decapoda</taxon>
        <taxon>Pleocyemata</taxon>
        <taxon>Brachyura</taxon>
        <taxon>Eubrachyura</taxon>
        <taxon>Portunoidea</taxon>
        <taxon>Portunidae</taxon>
        <taxon>Portuninae</taxon>
        <taxon>Portunus</taxon>
    </lineage>
</organism>
<sequence length="34" mass="4130">MMQIYRDSEQRRVTFEPAACEWWACRRVLPSSLL</sequence>
<evidence type="ECO:0000313" key="2">
    <source>
        <dbReference type="Proteomes" id="UP000324222"/>
    </source>
</evidence>
<keyword evidence="2" id="KW-1185">Reference proteome</keyword>
<dbReference type="EMBL" id="VSRR010148395">
    <property type="protein sequence ID" value="MPD05925.1"/>
    <property type="molecule type" value="Genomic_DNA"/>
</dbReference>
<evidence type="ECO:0000313" key="1">
    <source>
        <dbReference type="EMBL" id="MPD05925.1"/>
    </source>
</evidence>
<accession>A0A5B7KMJ8</accession>
<comment type="caution">
    <text evidence="1">The sequence shown here is derived from an EMBL/GenBank/DDBJ whole genome shotgun (WGS) entry which is preliminary data.</text>
</comment>
<dbReference type="Proteomes" id="UP000324222">
    <property type="component" value="Unassembled WGS sequence"/>
</dbReference>
<name>A0A5B7KMJ8_PORTR</name>
<proteinExistence type="predicted"/>
<protein>
    <submittedName>
        <fullName evidence="1">Uncharacterized protein</fullName>
    </submittedName>
</protein>
<reference evidence="1 2" key="1">
    <citation type="submission" date="2019-05" db="EMBL/GenBank/DDBJ databases">
        <title>Another draft genome of Portunus trituberculatus and its Hox gene families provides insights of decapod evolution.</title>
        <authorList>
            <person name="Jeong J.-H."/>
            <person name="Song I."/>
            <person name="Kim S."/>
            <person name="Choi T."/>
            <person name="Kim D."/>
            <person name="Ryu S."/>
            <person name="Kim W."/>
        </authorList>
    </citation>
    <scope>NUCLEOTIDE SEQUENCE [LARGE SCALE GENOMIC DNA]</scope>
    <source>
        <tissue evidence="1">Muscle</tissue>
    </source>
</reference>
<gene>
    <name evidence="1" type="ORF">E2C01_101697</name>
</gene>